<proteinExistence type="predicted"/>
<keyword evidence="3" id="KW-1185">Reference proteome</keyword>
<name>A0A9P8BZW0_9HELO</name>
<dbReference type="AlphaFoldDB" id="A0A9P8BZW0"/>
<organism evidence="2 3">
    <name type="scientific">Amylocarpus encephaloides</name>
    <dbReference type="NCBI Taxonomy" id="45428"/>
    <lineage>
        <taxon>Eukaryota</taxon>
        <taxon>Fungi</taxon>
        <taxon>Dikarya</taxon>
        <taxon>Ascomycota</taxon>
        <taxon>Pezizomycotina</taxon>
        <taxon>Leotiomycetes</taxon>
        <taxon>Helotiales</taxon>
        <taxon>Helotiales incertae sedis</taxon>
        <taxon>Amylocarpus</taxon>
    </lineage>
</organism>
<protein>
    <submittedName>
        <fullName evidence="2">Uncharacterized protein</fullName>
    </submittedName>
</protein>
<dbReference type="EMBL" id="MU251883">
    <property type="protein sequence ID" value="KAG9228659.1"/>
    <property type="molecule type" value="Genomic_DNA"/>
</dbReference>
<sequence>MTEFTTIISTISCSLLHLLVPAINSAVSLDKRSSPKDPPRTTLIEAFNLKYQHLKIPHDKKVECTFYDPNGNVVSDFPQSRDGNGNRRKRYNMFRSSSSAKSFNLSMVWYKFALESIRCIHRRIQPERQTENGRILTIHIVQRAYYDLDIELEEASLSSNFVGKSGCNFHSFLEKQRDLTMLFPLSFFT</sequence>
<evidence type="ECO:0000313" key="2">
    <source>
        <dbReference type="EMBL" id="KAG9228659.1"/>
    </source>
</evidence>
<evidence type="ECO:0000256" key="1">
    <source>
        <dbReference type="SAM" id="SignalP"/>
    </source>
</evidence>
<accession>A0A9P8BZW0</accession>
<feature type="chain" id="PRO_5040283520" evidence="1">
    <location>
        <begin position="26"/>
        <end position="189"/>
    </location>
</feature>
<feature type="signal peptide" evidence="1">
    <location>
        <begin position="1"/>
        <end position="25"/>
    </location>
</feature>
<dbReference type="Proteomes" id="UP000824998">
    <property type="component" value="Unassembled WGS sequence"/>
</dbReference>
<keyword evidence="1" id="KW-0732">Signal</keyword>
<evidence type="ECO:0000313" key="3">
    <source>
        <dbReference type="Proteomes" id="UP000824998"/>
    </source>
</evidence>
<comment type="caution">
    <text evidence="2">The sequence shown here is derived from an EMBL/GenBank/DDBJ whole genome shotgun (WGS) entry which is preliminary data.</text>
</comment>
<reference evidence="2" key="1">
    <citation type="journal article" date="2021" name="IMA Fungus">
        <title>Genomic characterization of three marine fungi, including Emericellopsis atlantica sp. nov. with signatures of a generalist lifestyle and marine biomass degradation.</title>
        <authorList>
            <person name="Hagestad O.C."/>
            <person name="Hou L."/>
            <person name="Andersen J.H."/>
            <person name="Hansen E.H."/>
            <person name="Altermark B."/>
            <person name="Li C."/>
            <person name="Kuhnert E."/>
            <person name="Cox R.J."/>
            <person name="Crous P.W."/>
            <person name="Spatafora J.W."/>
            <person name="Lail K."/>
            <person name="Amirebrahimi M."/>
            <person name="Lipzen A."/>
            <person name="Pangilinan J."/>
            <person name="Andreopoulos W."/>
            <person name="Hayes R.D."/>
            <person name="Ng V."/>
            <person name="Grigoriev I.V."/>
            <person name="Jackson S.A."/>
            <person name="Sutton T.D.S."/>
            <person name="Dobson A.D.W."/>
            <person name="Rama T."/>
        </authorList>
    </citation>
    <scope>NUCLEOTIDE SEQUENCE</scope>
    <source>
        <strain evidence="2">TRa018bII</strain>
    </source>
</reference>
<gene>
    <name evidence="2" type="ORF">BJ875DRAFT_446673</name>
</gene>